<dbReference type="KEGG" id="rsa:RSal33209_2749"/>
<dbReference type="RefSeq" id="WP_012246129.1">
    <property type="nucleotide sequence ID" value="NC_010168.1"/>
</dbReference>
<dbReference type="HOGENOM" id="CLU_2702215_0_0_11"/>
<protein>
    <submittedName>
        <fullName evidence="1">Uncharacterized protein</fullName>
    </submittedName>
</protein>
<dbReference type="eggNOG" id="ENOG5033B4F">
    <property type="taxonomic scope" value="Bacteria"/>
</dbReference>
<dbReference type="Proteomes" id="UP000002007">
    <property type="component" value="Chromosome"/>
</dbReference>
<evidence type="ECO:0000313" key="1">
    <source>
        <dbReference type="EMBL" id="ABY24474.1"/>
    </source>
</evidence>
<sequence>MAALAAADAARGLSAGDPCGIAAEVVIRAGVDLVACDVGGDFQDVVEVRTVLKVSALIGAATGTARAGPPAER</sequence>
<gene>
    <name evidence="1" type="ordered locus">RSal33209_2749</name>
</gene>
<accession>A9WTF3</accession>
<dbReference type="STRING" id="288705.RSal33209_2749"/>
<dbReference type="AlphaFoldDB" id="A9WTF3"/>
<keyword evidence="2" id="KW-1185">Reference proteome</keyword>
<name>A9WTF3_RENSM</name>
<organism evidence="1 2">
    <name type="scientific">Renibacterium salmoninarum (strain ATCC 33209 / DSM 20767 / JCM 11484 / NBRC 15589 / NCIMB 2235)</name>
    <dbReference type="NCBI Taxonomy" id="288705"/>
    <lineage>
        <taxon>Bacteria</taxon>
        <taxon>Bacillati</taxon>
        <taxon>Actinomycetota</taxon>
        <taxon>Actinomycetes</taxon>
        <taxon>Micrococcales</taxon>
        <taxon>Micrococcaceae</taxon>
        <taxon>Renibacterium</taxon>
    </lineage>
</organism>
<proteinExistence type="predicted"/>
<evidence type="ECO:0000313" key="2">
    <source>
        <dbReference type="Proteomes" id="UP000002007"/>
    </source>
</evidence>
<dbReference type="EMBL" id="CP000910">
    <property type="protein sequence ID" value="ABY24474.1"/>
    <property type="molecule type" value="Genomic_DNA"/>
</dbReference>
<reference evidence="2" key="1">
    <citation type="journal article" date="2008" name="J. Bacteriol.">
        <title>Genome sequence of the fish pathogen Renibacterium salmoninarum suggests reductive evolution away from an environmental Arthrobacter ancestor.</title>
        <authorList>
            <person name="Wiens G.D."/>
            <person name="Rockey D.D."/>
            <person name="Wu Z."/>
            <person name="Chang J."/>
            <person name="Levy R."/>
            <person name="Crane S."/>
            <person name="Chen D.S."/>
            <person name="Capri G.R."/>
            <person name="Burnett J.R."/>
            <person name="Sudheesh P.S."/>
            <person name="Schipma M.J."/>
            <person name="Burd H."/>
            <person name="Bhattacharyya A."/>
            <person name="Rhodes L.D."/>
            <person name="Kaul R."/>
            <person name="Strom M.S."/>
        </authorList>
    </citation>
    <scope>NUCLEOTIDE SEQUENCE [LARGE SCALE GENOMIC DNA]</scope>
    <source>
        <strain evidence="2">ATCC 33209 / DSM 20767 / JCM 11484 / NBRC 15589 / NCIMB 2235</strain>
    </source>
</reference>